<reference evidence="2" key="1">
    <citation type="journal article" date="2023" name="Insect Mol. Biol.">
        <title>Genome sequencing provides insights into the evolution of gene families encoding plant cell wall-degrading enzymes in longhorned beetles.</title>
        <authorList>
            <person name="Shin N.R."/>
            <person name="Okamura Y."/>
            <person name="Kirsch R."/>
            <person name="Pauchet Y."/>
        </authorList>
    </citation>
    <scope>NUCLEOTIDE SEQUENCE</scope>
    <source>
        <strain evidence="2">AMC_N1</strain>
    </source>
</reference>
<feature type="transmembrane region" description="Helical" evidence="1">
    <location>
        <begin position="21"/>
        <end position="47"/>
    </location>
</feature>
<accession>A0AAV8YUK2</accession>
<keyword evidence="3" id="KW-1185">Reference proteome</keyword>
<feature type="transmembrane region" description="Helical" evidence="1">
    <location>
        <begin position="54"/>
        <end position="72"/>
    </location>
</feature>
<proteinExistence type="predicted"/>
<dbReference type="EMBL" id="JAPWTK010000038">
    <property type="protein sequence ID" value="KAJ8955450.1"/>
    <property type="molecule type" value="Genomic_DNA"/>
</dbReference>
<sequence>MAVPSGDNRGPCYWCFKTVKWIPVLFIVTIVGWSYYAYVIQLCLITVESPVKQVLYLIFYHLFFFMFVWSYWQTIFTDVGRVPPKYKIPDADFEAYMSHADSYDTQNTILETFMRDIYPPRM</sequence>
<evidence type="ECO:0000313" key="2">
    <source>
        <dbReference type="EMBL" id="KAJ8955450.1"/>
    </source>
</evidence>
<name>A0AAV8YUK2_9CUCU</name>
<comment type="caution">
    <text evidence="2">The sequence shown here is derived from an EMBL/GenBank/DDBJ whole genome shotgun (WGS) entry which is preliminary data.</text>
</comment>
<keyword evidence="1" id="KW-0812">Transmembrane</keyword>
<evidence type="ECO:0000256" key="1">
    <source>
        <dbReference type="SAM" id="Phobius"/>
    </source>
</evidence>
<keyword evidence="1" id="KW-1133">Transmembrane helix</keyword>
<dbReference type="AlphaFoldDB" id="A0AAV8YUK2"/>
<protein>
    <submittedName>
        <fullName evidence="2">Uncharacterized protein</fullName>
    </submittedName>
</protein>
<evidence type="ECO:0000313" key="3">
    <source>
        <dbReference type="Proteomes" id="UP001162162"/>
    </source>
</evidence>
<keyword evidence="1" id="KW-0472">Membrane</keyword>
<gene>
    <name evidence="2" type="ORF">NQ318_003550</name>
</gene>
<dbReference type="Proteomes" id="UP001162162">
    <property type="component" value="Unassembled WGS sequence"/>
</dbReference>
<organism evidence="2 3">
    <name type="scientific">Aromia moschata</name>
    <dbReference type="NCBI Taxonomy" id="1265417"/>
    <lineage>
        <taxon>Eukaryota</taxon>
        <taxon>Metazoa</taxon>
        <taxon>Ecdysozoa</taxon>
        <taxon>Arthropoda</taxon>
        <taxon>Hexapoda</taxon>
        <taxon>Insecta</taxon>
        <taxon>Pterygota</taxon>
        <taxon>Neoptera</taxon>
        <taxon>Endopterygota</taxon>
        <taxon>Coleoptera</taxon>
        <taxon>Polyphaga</taxon>
        <taxon>Cucujiformia</taxon>
        <taxon>Chrysomeloidea</taxon>
        <taxon>Cerambycidae</taxon>
        <taxon>Cerambycinae</taxon>
        <taxon>Callichromatini</taxon>
        <taxon>Aromia</taxon>
    </lineage>
</organism>